<comment type="caution">
    <text evidence="4">The sequence shown here is derived from an EMBL/GenBank/DDBJ whole genome shotgun (WGS) entry which is preliminary data.</text>
</comment>
<dbReference type="GO" id="GO:0006412">
    <property type="term" value="P:translation"/>
    <property type="evidence" value="ECO:0007669"/>
    <property type="project" value="UniProtKB-UniRule"/>
</dbReference>
<evidence type="ECO:0000256" key="1">
    <source>
        <dbReference type="ARBA" id="ARBA00022980"/>
    </source>
</evidence>
<proteinExistence type="inferred from homology"/>
<dbReference type="GO" id="GO:0005840">
    <property type="term" value="C:ribosome"/>
    <property type="evidence" value="ECO:0007669"/>
    <property type="project" value="UniProtKB-KW"/>
</dbReference>
<dbReference type="NCBIfam" id="NF008914">
    <property type="entry name" value="PRK12277.1"/>
    <property type="match status" value="1"/>
</dbReference>
<dbReference type="EMBL" id="DTBJ01000055">
    <property type="protein sequence ID" value="HGM59189.1"/>
    <property type="molecule type" value="Genomic_DNA"/>
</dbReference>
<dbReference type="InterPro" id="IPR001380">
    <property type="entry name" value="Ribosomal_eL13"/>
</dbReference>
<dbReference type="HAMAP" id="MF_00499">
    <property type="entry name" value="Ribosomal_eL13"/>
    <property type="match status" value="1"/>
</dbReference>
<dbReference type="GO" id="GO:0003735">
    <property type="term" value="F:structural constituent of ribosome"/>
    <property type="evidence" value="ECO:0007669"/>
    <property type="project" value="InterPro"/>
</dbReference>
<evidence type="ECO:0000256" key="2">
    <source>
        <dbReference type="ARBA" id="ARBA00023274"/>
    </source>
</evidence>
<sequence>MSHNNELKPVVKKPILRKHGGIDQGLRNGRGFSIGELQAIGLNYETAKRLGLKIDKRRRSVHEWNIKILKEYLEKKKS</sequence>
<keyword evidence="2 3" id="KW-0687">Ribonucleoprotein</keyword>
<gene>
    <name evidence="3" type="primary">rpl13e</name>
    <name evidence="4" type="ORF">ENU14_06380</name>
</gene>
<dbReference type="Pfam" id="PF01294">
    <property type="entry name" value="Ribosomal_L13e"/>
    <property type="match status" value="1"/>
</dbReference>
<accession>A0A7C4HC89</accession>
<name>A0A7C4HC89_STAMA</name>
<protein>
    <recommendedName>
        <fullName evidence="3">Large ribosomal subunit protein eL13</fullName>
    </recommendedName>
</protein>
<comment type="similarity">
    <text evidence="3">Belongs to the eukaryotic ribosomal protein eL13 family.</text>
</comment>
<organism evidence="4">
    <name type="scientific">Staphylothermus marinus</name>
    <dbReference type="NCBI Taxonomy" id="2280"/>
    <lineage>
        <taxon>Archaea</taxon>
        <taxon>Thermoproteota</taxon>
        <taxon>Thermoprotei</taxon>
        <taxon>Desulfurococcales</taxon>
        <taxon>Desulfurococcaceae</taxon>
        <taxon>Staphylothermus</taxon>
    </lineage>
</organism>
<keyword evidence="1 3" id="KW-0689">Ribosomal protein</keyword>
<reference evidence="4" key="1">
    <citation type="journal article" date="2020" name="mSystems">
        <title>Genome- and Community-Level Interaction Insights into Carbon Utilization and Element Cycling Functions of Hydrothermarchaeota in Hydrothermal Sediment.</title>
        <authorList>
            <person name="Zhou Z."/>
            <person name="Liu Y."/>
            <person name="Xu W."/>
            <person name="Pan J."/>
            <person name="Luo Z.H."/>
            <person name="Li M."/>
        </authorList>
    </citation>
    <scope>NUCLEOTIDE SEQUENCE [LARGE SCALE GENOMIC DNA]</scope>
    <source>
        <strain evidence="4">SpSt-642</strain>
    </source>
</reference>
<evidence type="ECO:0000313" key="4">
    <source>
        <dbReference type="EMBL" id="HGM59189.1"/>
    </source>
</evidence>
<dbReference type="AlphaFoldDB" id="A0A7C4HC89"/>
<dbReference type="GO" id="GO:1990904">
    <property type="term" value="C:ribonucleoprotein complex"/>
    <property type="evidence" value="ECO:0007669"/>
    <property type="project" value="UniProtKB-KW"/>
</dbReference>
<evidence type="ECO:0000256" key="3">
    <source>
        <dbReference type="HAMAP-Rule" id="MF_00499"/>
    </source>
</evidence>